<reference evidence="3 5" key="1">
    <citation type="submission" date="2019-02" db="EMBL/GenBank/DDBJ databases">
        <title>Novel genomic isolates of S. pyogenes and S. dysgalactiae subsp. equisimilis associated to necrotising fasciitis (NSTI).</title>
        <authorList>
            <person name="Barrantes I."/>
        </authorList>
    </citation>
    <scope>NUCLEOTIDE SEQUENCE [LARGE SCALE GENOMIC DNA]</scope>
    <source>
        <strain evidence="3 5">SPY2028</strain>
    </source>
</reference>
<protein>
    <submittedName>
        <fullName evidence="2 3">N-acetyltransferase</fullName>
    </submittedName>
</protein>
<dbReference type="EMBL" id="SJLL01000007">
    <property type="protein sequence ID" value="TYK99187.1"/>
    <property type="molecule type" value="Genomic_DNA"/>
</dbReference>
<sequence length="143" mass="16427">MAEWGKFRRYHYLNGDIVRAARCFGLYDDDKIIGFIGVIHFPHPKNKKIKRVTRLVILPDYQGVGLGTRFLKSVAEIYSCQGFDFRIVTSAKNLINALNRNTNWKLKSYDKGNTPTGNSSIKQLAKTTRKNVKIASFLFIRKN</sequence>
<feature type="domain" description="N-acetyltransferase" evidence="1">
    <location>
        <begin position="1"/>
        <end position="143"/>
    </location>
</feature>
<dbReference type="AlphaFoldDB" id="A0A5S4TJ21"/>
<dbReference type="OrthoDB" id="9775804at2"/>
<accession>A0A5S4TJ21</accession>
<dbReference type="GO" id="GO:0016747">
    <property type="term" value="F:acyltransferase activity, transferring groups other than amino-acyl groups"/>
    <property type="evidence" value="ECO:0007669"/>
    <property type="project" value="InterPro"/>
</dbReference>
<evidence type="ECO:0000313" key="3">
    <source>
        <dbReference type="EMBL" id="TYK99187.1"/>
    </source>
</evidence>
<dbReference type="Gene3D" id="3.40.630.30">
    <property type="match status" value="1"/>
</dbReference>
<dbReference type="PROSITE" id="PS51186">
    <property type="entry name" value="GNAT"/>
    <property type="match status" value="1"/>
</dbReference>
<evidence type="ECO:0000313" key="5">
    <source>
        <dbReference type="Proteomes" id="UP000324058"/>
    </source>
</evidence>
<dbReference type="RefSeq" id="WP_074375320.1">
    <property type="nucleotide sequence ID" value="NZ_CP014542.1"/>
</dbReference>
<organism evidence="3 5">
    <name type="scientific">Streptococcus pyogenes</name>
    <dbReference type="NCBI Taxonomy" id="1314"/>
    <lineage>
        <taxon>Bacteria</taxon>
        <taxon>Bacillati</taxon>
        <taxon>Bacillota</taxon>
        <taxon>Bacilli</taxon>
        <taxon>Lactobacillales</taxon>
        <taxon>Streptococcaceae</taxon>
        <taxon>Streptococcus</taxon>
    </lineage>
</organism>
<dbReference type="SUPFAM" id="SSF55729">
    <property type="entry name" value="Acyl-CoA N-acyltransferases (Nat)"/>
    <property type="match status" value="1"/>
</dbReference>
<reference evidence="2 4" key="2">
    <citation type="submission" date="2019-05" db="EMBL/GenBank/DDBJ databases">
        <title>Novel genomic isolates of S.pyogenes and S.dysgalactiae subsp. equisimilis associated to necrotising fasciitis (NSTI).</title>
        <authorList>
            <person name="Barrantes I."/>
        </authorList>
    </citation>
    <scope>NUCLEOTIDE SEQUENCE [LARGE SCALE GENOMIC DNA]</scope>
    <source>
        <strain evidence="2 4">SPY6028</strain>
    </source>
</reference>
<evidence type="ECO:0000313" key="4">
    <source>
        <dbReference type="Proteomes" id="UP000316580"/>
    </source>
</evidence>
<dbReference type="EMBL" id="VCID01000510">
    <property type="protein sequence ID" value="TNY46944.1"/>
    <property type="molecule type" value="Genomic_DNA"/>
</dbReference>
<evidence type="ECO:0000313" key="2">
    <source>
        <dbReference type="EMBL" id="TNY46944.1"/>
    </source>
</evidence>
<dbReference type="InterPro" id="IPR000182">
    <property type="entry name" value="GNAT_dom"/>
</dbReference>
<dbReference type="Pfam" id="PF00583">
    <property type="entry name" value="Acetyltransf_1"/>
    <property type="match status" value="1"/>
</dbReference>
<keyword evidence="3" id="KW-0808">Transferase</keyword>
<name>A0A5S4TJ21_STRPY</name>
<proteinExistence type="predicted"/>
<dbReference type="InterPro" id="IPR016181">
    <property type="entry name" value="Acyl_CoA_acyltransferase"/>
</dbReference>
<dbReference type="Proteomes" id="UP000316580">
    <property type="component" value="Unassembled WGS sequence"/>
</dbReference>
<comment type="caution">
    <text evidence="3">The sequence shown here is derived from an EMBL/GenBank/DDBJ whole genome shotgun (WGS) entry which is preliminary data.</text>
</comment>
<gene>
    <name evidence="3" type="ORF">E0F66_07380</name>
    <name evidence="2" type="ORF">FGO82_06255</name>
</gene>
<dbReference type="Proteomes" id="UP000324058">
    <property type="component" value="Unassembled WGS sequence"/>
</dbReference>
<dbReference type="CDD" id="cd04301">
    <property type="entry name" value="NAT_SF"/>
    <property type="match status" value="1"/>
</dbReference>
<evidence type="ECO:0000259" key="1">
    <source>
        <dbReference type="PROSITE" id="PS51186"/>
    </source>
</evidence>